<reference evidence="4" key="1">
    <citation type="journal article" date="2020" name="Stud. Mycol.">
        <title>101 Dothideomycetes genomes: a test case for predicting lifestyles and emergence of pathogens.</title>
        <authorList>
            <person name="Haridas S."/>
            <person name="Albert R."/>
            <person name="Binder M."/>
            <person name="Bloem J."/>
            <person name="Labutti K."/>
            <person name="Salamov A."/>
            <person name="Andreopoulos B."/>
            <person name="Baker S."/>
            <person name="Barry K."/>
            <person name="Bills G."/>
            <person name="Bluhm B."/>
            <person name="Cannon C."/>
            <person name="Castanera R."/>
            <person name="Culley D."/>
            <person name="Daum C."/>
            <person name="Ezra D."/>
            <person name="Gonzalez J."/>
            <person name="Henrissat B."/>
            <person name="Kuo A."/>
            <person name="Liang C."/>
            <person name="Lipzen A."/>
            <person name="Lutzoni F."/>
            <person name="Magnuson J."/>
            <person name="Mondo S."/>
            <person name="Nolan M."/>
            <person name="Ohm R."/>
            <person name="Pangilinan J."/>
            <person name="Park H.-J."/>
            <person name="Ramirez L."/>
            <person name="Alfaro M."/>
            <person name="Sun H."/>
            <person name="Tritt A."/>
            <person name="Yoshinaga Y."/>
            <person name="Zwiers L.-H."/>
            <person name="Turgeon B."/>
            <person name="Goodwin S."/>
            <person name="Spatafora J."/>
            <person name="Crous P."/>
            <person name="Grigoriev I."/>
        </authorList>
    </citation>
    <scope>NUCLEOTIDE SEQUENCE</scope>
    <source>
        <strain evidence="4">SCOH1-5</strain>
    </source>
</reference>
<dbReference type="PROSITE" id="PS00463">
    <property type="entry name" value="ZN2_CY6_FUNGAL_1"/>
    <property type="match status" value="1"/>
</dbReference>
<dbReference type="SUPFAM" id="SSF57701">
    <property type="entry name" value="Zn2/Cys6 DNA-binding domain"/>
    <property type="match status" value="1"/>
</dbReference>
<dbReference type="InterPro" id="IPR036864">
    <property type="entry name" value="Zn2-C6_fun-type_DNA-bd_sf"/>
</dbReference>
<dbReference type="Gene3D" id="4.10.240.10">
    <property type="entry name" value="Zn(2)-C6 fungal-type DNA-binding domain"/>
    <property type="match status" value="1"/>
</dbReference>
<dbReference type="OrthoDB" id="416217at2759"/>
<dbReference type="GO" id="GO:0001228">
    <property type="term" value="F:DNA-binding transcription activator activity, RNA polymerase II-specific"/>
    <property type="evidence" value="ECO:0007669"/>
    <property type="project" value="TreeGrafter"/>
</dbReference>
<evidence type="ECO:0000259" key="3">
    <source>
        <dbReference type="PROSITE" id="PS50048"/>
    </source>
</evidence>
<dbReference type="Proteomes" id="UP000799539">
    <property type="component" value="Unassembled WGS sequence"/>
</dbReference>
<evidence type="ECO:0000313" key="5">
    <source>
        <dbReference type="Proteomes" id="UP000799539"/>
    </source>
</evidence>
<gene>
    <name evidence="4" type="ORF">CERZMDRAFT_119078</name>
</gene>
<dbReference type="GO" id="GO:0008270">
    <property type="term" value="F:zinc ion binding"/>
    <property type="evidence" value="ECO:0007669"/>
    <property type="project" value="InterPro"/>
</dbReference>
<dbReference type="PANTHER" id="PTHR47784:SF5">
    <property type="entry name" value="STEROL UPTAKE CONTROL PROTEIN 2"/>
    <property type="match status" value="1"/>
</dbReference>
<keyword evidence="1" id="KW-0539">Nucleus</keyword>
<evidence type="ECO:0000256" key="2">
    <source>
        <dbReference type="SAM" id="MobiDB-lite"/>
    </source>
</evidence>
<dbReference type="PANTHER" id="PTHR47784">
    <property type="entry name" value="STEROL UPTAKE CONTROL PROTEIN 2"/>
    <property type="match status" value="1"/>
</dbReference>
<organism evidence="4 5">
    <name type="scientific">Cercospora zeae-maydis SCOH1-5</name>
    <dbReference type="NCBI Taxonomy" id="717836"/>
    <lineage>
        <taxon>Eukaryota</taxon>
        <taxon>Fungi</taxon>
        <taxon>Dikarya</taxon>
        <taxon>Ascomycota</taxon>
        <taxon>Pezizomycotina</taxon>
        <taxon>Dothideomycetes</taxon>
        <taxon>Dothideomycetidae</taxon>
        <taxon>Mycosphaerellales</taxon>
        <taxon>Mycosphaerellaceae</taxon>
        <taxon>Cercospora</taxon>
    </lineage>
</organism>
<dbReference type="Pfam" id="PF00172">
    <property type="entry name" value="Zn_clus"/>
    <property type="match status" value="1"/>
</dbReference>
<feature type="compositionally biased region" description="Basic and acidic residues" evidence="2">
    <location>
        <begin position="459"/>
        <end position="470"/>
    </location>
</feature>
<dbReference type="SMART" id="SM00066">
    <property type="entry name" value="GAL4"/>
    <property type="match status" value="1"/>
</dbReference>
<dbReference type="InterPro" id="IPR053157">
    <property type="entry name" value="Sterol_Uptake_Regulator"/>
</dbReference>
<dbReference type="PROSITE" id="PS50048">
    <property type="entry name" value="ZN2_CY6_FUNGAL_2"/>
    <property type="match status" value="1"/>
</dbReference>
<sequence>MPPRRSHLKSRHGCLMCKKRRVKCGEDHPVCHNCISRGTECRWPDPTTITSRGSAARDHSSSKSSDSISEASSSSSLIPAVRNVDELRLMHRWSTSTFESLVSEISDDREIWRLEVPEVAMKYDYLLSSIFALTAFEMAYKHPQDSAQHISTALEYQAHAFGRFRNDLMYLDPDGESHDPLLYCSILLMVLALASSTQPALRGSMLDNTLIHFELVRGMSIVVMKKPEVLKAHPLFKKVPDMMTLPRTSYSERFAKAFEIMTEINETRAPRPDNPLSKPTEYLACKYALWWLEYLTATCQEMKHRAFVLSWVSLAGDDFIKALKTKDSVALLTLIWWGVILNPLGYEYWYGEEYGSTLAGEVADLLSDFTDPRYAELIQLADDEVGVGRATAALKPGSKIEPLDLPGPTTGHFMEDPKRRKEDGGLGNIPSEVMKYTGNQNAGLFANEDDKRRVRERLLTAERANRDGRTNSETVDGLAERFDAVNNFNPTENSQT</sequence>
<keyword evidence="5" id="KW-1185">Reference proteome</keyword>
<feature type="region of interest" description="Disordered" evidence="2">
    <location>
        <begin position="49"/>
        <end position="70"/>
    </location>
</feature>
<proteinExistence type="predicted"/>
<feature type="region of interest" description="Disordered" evidence="2">
    <location>
        <begin position="459"/>
        <end position="496"/>
    </location>
</feature>
<accession>A0A6A6EYT2</accession>
<feature type="compositionally biased region" description="Polar residues" evidence="2">
    <location>
        <begin position="486"/>
        <end position="496"/>
    </location>
</feature>
<name>A0A6A6EYT2_9PEZI</name>
<dbReference type="CDD" id="cd00067">
    <property type="entry name" value="GAL4"/>
    <property type="match status" value="1"/>
</dbReference>
<evidence type="ECO:0000256" key="1">
    <source>
        <dbReference type="ARBA" id="ARBA00023242"/>
    </source>
</evidence>
<evidence type="ECO:0000313" key="4">
    <source>
        <dbReference type="EMBL" id="KAF2207398.1"/>
    </source>
</evidence>
<feature type="region of interest" description="Disordered" evidence="2">
    <location>
        <begin position="398"/>
        <end position="427"/>
    </location>
</feature>
<dbReference type="InterPro" id="IPR001138">
    <property type="entry name" value="Zn2Cys6_DnaBD"/>
</dbReference>
<feature type="domain" description="Zn(2)-C6 fungal-type" evidence="3">
    <location>
        <begin position="13"/>
        <end position="43"/>
    </location>
</feature>
<dbReference type="AlphaFoldDB" id="A0A6A6EYT2"/>
<protein>
    <recommendedName>
        <fullName evidence="3">Zn(2)-C6 fungal-type domain-containing protein</fullName>
    </recommendedName>
</protein>
<feature type="compositionally biased region" description="Basic and acidic residues" evidence="2">
    <location>
        <begin position="413"/>
        <end position="424"/>
    </location>
</feature>
<dbReference type="EMBL" id="ML992704">
    <property type="protein sequence ID" value="KAF2207398.1"/>
    <property type="molecule type" value="Genomic_DNA"/>
</dbReference>